<dbReference type="STRING" id="1494590.ATN84_15735"/>
<protein>
    <recommendedName>
        <fullName evidence="4">TPM domain-containing protein</fullName>
    </recommendedName>
</protein>
<dbReference type="Gene3D" id="3.10.310.50">
    <property type="match status" value="1"/>
</dbReference>
<dbReference type="AlphaFoldDB" id="A0A135HT11"/>
<reference evidence="2 3" key="1">
    <citation type="submission" date="2015-11" db="EMBL/GenBank/DDBJ databases">
        <title>Draft genome sequence of Paramesorhizobium deserti A-3-E, a strain highly resistant to diverse beta-lactam antibiotics.</title>
        <authorList>
            <person name="Lv R."/>
            <person name="Yang X."/>
            <person name="Fang N."/>
            <person name="Guo J."/>
            <person name="Luo X."/>
            <person name="Peng F."/>
            <person name="Yang R."/>
            <person name="Cui Y."/>
            <person name="Fang C."/>
            <person name="Song Y."/>
        </authorList>
    </citation>
    <scope>NUCLEOTIDE SEQUENCE [LARGE SCALE GENOMIC DNA]</scope>
    <source>
        <strain evidence="2 3">A-3-E</strain>
    </source>
</reference>
<keyword evidence="1" id="KW-0812">Transmembrane</keyword>
<evidence type="ECO:0000313" key="2">
    <source>
        <dbReference type="EMBL" id="KXF76328.1"/>
    </source>
</evidence>
<sequence>MFVQQFLGADDHARIAEAIRIAEEKTDGEIYAVLARRSDDYFFAAGFVAACGVIIAAIIAALLAHWYWFDISLPVFGLAILAGFISVVLVLWLAPSVRIMLVPHRIRYRRAHLNAVQQFLARNVHITSERTGVLLFVSLAEHYAEVVADAGINAKVEQEEWNGIVATLTDHASRQAVADGYVAAIGKAGELLARHFPPTDGKPNELSDHLVEL</sequence>
<name>A0A135HT11_9HYPH</name>
<keyword evidence="1" id="KW-1133">Transmembrane helix</keyword>
<accession>A0A135HT11</accession>
<organism evidence="2 3">
    <name type="scientific">Paramesorhizobium deserti</name>
    <dbReference type="NCBI Taxonomy" id="1494590"/>
    <lineage>
        <taxon>Bacteria</taxon>
        <taxon>Pseudomonadati</taxon>
        <taxon>Pseudomonadota</taxon>
        <taxon>Alphaproteobacteria</taxon>
        <taxon>Hyphomicrobiales</taxon>
        <taxon>Phyllobacteriaceae</taxon>
        <taxon>Paramesorhizobium</taxon>
    </lineage>
</organism>
<dbReference type="EMBL" id="LNTU01000034">
    <property type="protein sequence ID" value="KXF76328.1"/>
    <property type="molecule type" value="Genomic_DNA"/>
</dbReference>
<gene>
    <name evidence="2" type="ORF">ATN84_15735</name>
</gene>
<evidence type="ECO:0008006" key="4">
    <source>
        <dbReference type="Google" id="ProtNLM"/>
    </source>
</evidence>
<feature type="transmembrane region" description="Helical" evidence="1">
    <location>
        <begin position="75"/>
        <end position="101"/>
    </location>
</feature>
<feature type="transmembrane region" description="Helical" evidence="1">
    <location>
        <begin position="41"/>
        <end position="69"/>
    </location>
</feature>
<keyword evidence="3" id="KW-1185">Reference proteome</keyword>
<comment type="caution">
    <text evidence="2">The sequence shown here is derived from an EMBL/GenBank/DDBJ whole genome shotgun (WGS) entry which is preliminary data.</text>
</comment>
<dbReference type="OrthoDB" id="5825388at2"/>
<proteinExistence type="predicted"/>
<evidence type="ECO:0000256" key="1">
    <source>
        <dbReference type="SAM" id="Phobius"/>
    </source>
</evidence>
<dbReference type="Proteomes" id="UP000070107">
    <property type="component" value="Unassembled WGS sequence"/>
</dbReference>
<keyword evidence="1" id="KW-0472">Membrane</keyword>
<evidence type="ECO:0000313" key="3">
    <source>
        <dbReference type="Proteomes" id="UP000070107"/>
    </source>
</evidence>